<dbReference type="EMBL" id="MBUA01000029">
    <property type="protein sequence ID" value="MBC6492773.1"/>
    <property type="molecule type" value="Genomic_DNA"/>
</dbReference>
<dbReference type="CDD" id="cd02947">
    <property type="entry name" value="TRX_family"/>
    <property type="match status" value="1"/>
</dbReference>
<dbReference type="RefSeq" id="WP_187258093.1">
    <property type="nucleotide sequence ID" value="NZ_JBHULF010000019.1"/>
</dbReference>
<dbReference type="Proteomes" id="UP000765802">
    <property type="component" value="Unassembled WGS sequence"/>
</dbReference>
<reference evidence="1 2" key="1">
    <citation type="submission" date="2016-07" db="EMBL/GenBank/DDBJ databases">
        <title>Genome analysis of Flavihumibacter stibioxidans YS-17.</title>
        <authorList>
            <person name="Shi K."/>
            <person name="Han Y."/>
            <person name="Wang G."/>
        </authorList>
    </citation>
    <scope>NUCLEOTIDE SEQUENCE [LARGE SCALE GENOMIC DNA]</scope>
    <source>
        <strain evidence="1 2">YS-17</strain>
    </source>
</reference>
<keyword evidence="2" id="KW-1185">Reference proteome</keyword>
<gene>
    <name evidence="1" type="ORF">BC349_17075</name>
</gene>
<evidence type="ECO:0000313" key="1">
    <source>
        <dbReference type="EMBL" id="MBC6492773.1"/>
    </source>
</evidence>
<dbReference type="SUPFAM" id="SSF52833">
    <property type="entry name" value="Thioredoxin-like"/>
    <property type="match status" value="1"/>
</dbReference>
<protein>
    <recommendedName>
        <fullName evidence="3">Thioredoxin</fullName>
    </recommendedName>
</protein>
<evidence type="ECO:0008006" key="3">
    <source>
        <dbReference type="Google" id="ProtNLM"/>
    </source>
</evidence>
<dbReference type="InterPro" id="IPR036249">
    <property type="entry name" value="Thioredoxin-like_sf"/>
</dbReference>
<proteinExistence type="predicted"/>
<sequence length="207" mass="23722">MKENSISEELLEKAFDYKGYRDMLAGLIEDGKTTGTNQDDWIVDYARLNLQRMNRLDKTWKISDDQENRMLNIDTPLTWLTITEGWCGDAAQIIPVIEKLAVSNPLIDHKLILRDENPELMDQFLTNGTRSIPKTIILETETKRVLASWGPRPSGAADLLKQLKANPDIPKEEMYNQLHGWYAKDKGRHTASEFLHIVETALETVKI</sequence>
<name>A0ABR7MDX4_9BACT</name>
<dbReference type="Gene3D" id="3.40.30.10">
    <property type="entry name" value="Glutaredoxin"/>
    <property type="match status" value="1"/>
</dbReference>
<accession>A0ABR7MDX4</accession>
<comment type="caution">
    <text evidence="1">The sequence shown here is derived from an EMBL/GenBank/DDBJ whole genome shotgun (WGS) entry which is preliminary data.</text>
</comment>
<organism evidence="1 2">
    <name type="scientific">Flavihumibacter stibioxidans</name>
    <dbReference type="NCBI Taxonomy" id="1834163"/>
    <lineage>
        <taxon>Bacteria</taxon>
        <taxon>Pseudomonadati</taxon>
        <taxon>Bacteroidota</taxon>
        <taxon>Chitinophagia</taxon>
        <taxon>Chitinophagales</taxon>
        <taxon>Chitinophagaceae</taxon>
        <taxon>Flavihumibacter</taxon>
    </lineage>
</organism>
<dbReference type="Pfam" id="PF14595">
    <property type="entry name" value="Thioredoxin_9"/>
    <property type="match status" value="1"/>
</dbReference>
<evidence type="ECO:0000313" key="2">
    <source>
        <dbReference type="Proteomes" id="UP000765802"/>
    </source>
</evidence>